<evidence type="ECO:0000313" key="1">
    <source>
        <dbReference type="EMBL" id="OYR32797.1"/>
    </source>
</evidence>
<dbReference type="Proteomes" id="UP000216363">
    <property type="component" value="Unassembled WGS sequence"/>
</dbReference>
<evidence type="ECO:0000313" key="2">
    <source>
        <dbReference type="Proteomes" id="UP000216363"/>
    </source>
</evidence>
<organism evidence="1 2">
    <name type="scientific">Brucella lupini</name>
    <dbReference type="NCBI Taxonomy" id="255457"/>
    <lineage>
        <taxon>Bacteria</taxon>
        <taxon>Pseudomonadati</taxon>
        <taxon>Pseudomonadota</taxon>
        <taxon>Alphaproteobacteria</taxon>
        <taxon>Hyphomicrobiales</taxon>
        <taxon>Brucellaceae</taxon>
        <taxon>Brucella/Ochrobactrum group</taxon>
        <taxon>Brucella</taxon>
    </lineage>
</organism>
<gene>
    <name evidence="1" type="ORF">CES86_5473</name>
</gene>
<dbReference type="EMBL" id="NNRN01000012">
    <property type="protein sequence ID" value="OYR32797.1"/>
    <property type="molecule type" value="Genomic_DNA"/>
</dbReference>
<reference evidence="1 2" key="1">
    <citation type="submission" date="2017-07" db="EMBL/GenBank/DDBJ databases">
        <title>Draft genome of Ochrobactrum lupini type strain LUP21.</title>
        <authorList>
            <person name="Krzyzanowska D.M."/>
            <person name="Jafra S."/>
        </authorList>
    </citation>
    <scope>NUCLEOTIDE SEQUENCE [LARGE SCALE GENOMIC DNA]</scope>
    <source>
        <strain evidence="1 2">LUP21</strain>
    </source>
</reference>
<accession>A0A256H031</accession>
<comment type="caution">
    <text evidence="1">The sequence shown here is derived from an EMBL/GenBank/DDBJ whole genome shotgun (WGS) entry which is preliminary data.</text>
</comment>
<proteinExistence type="predicted"/>
<name>A0A256H031_9HYPH</name>
<protein>
    <submittedName>
        <fullName evidence="1">Uncharacterized protein</fullName>
    </submittedName>
</protein>
<sequence length="62" mass="7030">MLTMRLVAAYAQFPTSQVQHPEARTEHQPFGASPPKLMATVRSYMFVVAFFSHQGLITNIYD</sequence>
<dbReference type="AlphaFoldDB" id="A0A256H031"/>